<dbReference type="GO" id="GO:0008235">
    <property type="term" value="F:metalloexopeptidase activity"/>
    <property type="evidence" value="ECO:0007669"/>
    <property type="project" value="InterPro"/>
</dbReference>
<keyword evidence="9" id="KW-0031">Aminopeptidase</keyword>
<evidence type="ECO:0000256" key="5">
    <source>
        <dbReference type="ARBA" id="ARBA00022801"/>
    </source>
</evidence>
<dbReference type="InterPro" id="IPR007484">
    <property type="entry name" value="Peptidase_M28"/>
</dbReference>
<accession>A0A5C3EC47</accession>
<dbReference type="InterPro" id="IPR045175">
    <property type="entry name" value="M28_fam"/>
</dbReference>
<dbReference type="GO" id="GO:0004177">
    <property type="term" value="F:aminopeptidase activity"/>
    <property type="evidence" value="ECO:0007669"/>
    <property type="project" value="UniProtKB-KW"/>
</dbReference>
<keyword evidence="3 7" id="KW-0645">Protease</keyword>
<evidence type="ECO:0000259" key="8">
    <source>
        <dbReference type="Pfam" id="PF04389"/>
    </source>
</evidence>
<organism evidence="9 10">
    <name type="scientific">Ustilago trichophora</name>
    <dbReference type="NCBI Taxonomy" id="86804"/>
    <lineage>
        <taxon>Eukaryota</taxon>
        <taxon>Fungi</taxon>
        <taxon>Dikarya</taxon>
        <taxon>Basidiomycota</taxon>
        <taxon>Ustilaginomycotina</taxon>
        <taxon>Ustilaginomycetes</taxon>
        <taxon>Ustilaginales</taxon>
        <taxon>Ustilaginaceae</taxon>
        <taxon>Ustilago</taxon>
    </lineage>
</organism>
<evidence type="ECO:0000256" key="3">
    <source>
        <dbReference type="ARBA" id="ARBA00022670"/>
    </source>
</evidence>
<dbReference type="Proteomes" id="UP000324022">
    <property type="component" value="Unassembled WGS sequence"/>
</dbReference>
<evidence type="ECO:0000313" key="9">
    <source>
        <dbReference type="EMBL" id="SPO28192.1"/>
    </source>
</evidence>
<dbReference type="GO" id="GO:0046872">
    <property type="term" value="F:metal ion binding"/>
    <property type="evidence" value="ECO:0007669"/>
    <property type="project" value="UniProtKB-KW"/>
</dbReference>
<dbReference type="EMBL" id="OOIN01000021">
    <property type="protein sequence ID" value="SPO28192.1"/>
    <property type="molecule type" value="Genomic_DNA"/>
</dbReference>
<comment type="similarity">
    <text evidence="2">Belongs to the peptidase M28 family. M28B subfamily.</text>
</comment>
<comment type="cofactor">
    <cofactor evidence="1">
        <name>Zn(2+)</name>
        <dbReference type="ChEBI" id="CHEBI:29105"/>
    </cofactor>
</comment>
<dbReference type="PANTHER" id="PTHR12147:SF26">
    <property type="entry name" value="PEPTIDASE M28 DOMAIN-CONTAINING PROTEIN"/>
    <property type="match status" value="1"/>
</dbReference>
<dbReference type="FunFam" id="3.40.630.10:FF:000116">
    <property type="entry name" value="Peptide hydrolase"/>
    <property type="match status" value="1"/>
</dbReference>
<gene>
    <name evidence="9" type="ORF">UTRI_10196</name>
</gene>
<keyword evidence="4 7" id="KW-0479">Metal-binding</keyword>
<evidence type="ECO:0000256" key="7">
    <source>
        <dbReference type="RuleBase" id="RU361240"/>
    </source>
</evidence>
<name>A0A5C3EC47_9BASI</name>
<dbReference type="GO" id="GO:0006508">
    <property type="term" value="P:proteolysis"/>
    <property type="evidence" value="ECO:0007669"/>
    <property type="project" value="UniProtKB-KW"/>
</dbReference>
<keyword evidence="10" id="KW-1185">Reference proteome</keyword>
<evidence type="ECO:0000256" key="1">
    <source>
        <dbReference type="ARBA" id="ARBA00001947"/>
    </source>
</evidence>
<feature type="signal peptide" evidence="7">
    <location>
        <begin position="1"/>
        <end position="20"/>
    </location>
</feature>
<evidence type="ECO:0000313" key="10">
    <source>
        <dbReference type="Proteomes" id="UP000324022"/>
    </source>
</evidence>
<keyword evidence="6 7" id="KW-0862">Zinc</keyword>
<evidence type="ECO:0000256" key="6">
    <source>
        <dbReference type="ARBA" id="ARBA00022833"/>
    </source>
</evidence>
<dbReference type="OrthoDB" id="10013407at2759"/>
<feature type="domain" description="Peptidase M28" evidence="8">
    <location>
        <begin position="305"/>
        <end position="496"/>
    </location>
</feature>
<proteinExistence type="inferred from homology"/>
<sequence length="508" mass="54945">MFSQNVRTLLLAFALAATSAKTAPTAAAATEWTYWTTPSLPVNAASQLSECATEVARVQPNAGEEAYFVQRALSTSTCVQALDRAYAGAEEVVLFKPEAVVPASNLRGDEMSWMDRALQALMFSSFSDLPDLPDSDTAGEQISFRIVSETHPRVITATNNTVVLSLTPEALATIDSRATFDTRIQRLVFRPASFYSDEKPKPEPSFKKPKYNAVIAKLASSSALYPARITKDLRILTGEDPQPKDIGTWHSRHSSTYGARLAGKWIKQQLEQSLSPLNGSSCDFWEYSAYFAPNIVCHVPASPATKEDEGAVIVSAHYDSRGTFGSTTAPGGDDDGSGTAALLAIARALGSSAISPSSPIQLIAFSGEEQGLVGSQHYASHLSSTSLPVKLALQMDMLAYHKPGEPLQIAFPDKLSTKSATKHIWNIADIYAPELEQGYTPACCSDHQSFWENDFPATWVFERNGPIADPKYHNSGDTTDREGYDVEQLASIAKVVVASLLDVAGFQM</sequence>
<feature type="chain" id="PRO_5023047690" description="Peptide hydrolase" evidence="7">
    <location>
        <begin position="21"/>
        <end position="508"/>
    </location>
</feature>
<dbReference type="EC" id="3.4.-.-" evidence="7"/>
<dbReference type="Gene3D" id="3.40.630.10">
    <property type="entry name" value="Zn peptidases"/>
    <property type="match status" value="1"/>
</dbReference>
<dbReference type="Pfam" id="PF04389">
    <property type="entry name" value="Peptidase_M28"/>
    <property type="match status" value="1"/>
</dbReference>
<keyword evidence="5 7" id="KW-0378">Hydrolase</keyword>
<reference evidence="9 10" key="1">
    <citation type="submission" date="2018-03" db="EMBL/GenBank/DDBJ databases">
        <authorList>
            <person name="Guldener U."/>
        </authorList>
    </citation>
    <scope>NUCLEOTIDE SEQUENCE [LARGE SCALE GENOMIC DNA]</scope>
    <source>
        <strain evidence="9 10">NBRC100155</strain>
    </source>
</reference>
<evidence type="ECO:0000256" key="4">
    <source>
        <dbReference type="ARBA" id="ARBA00022723"/>
    </source>
</evidence>
<dbReference type="PANTHER" id="PTHR12147">
    <property type="entry name" value="METALLOPEPTIDASE M28 FAMILY MEMBER"/>
    <property type="match status" value="1"/>
</dbReference>
<evidence type="ECO:0000256" key="2">
    <source>
        <dbReference type="ARBA" id="ARBA00005634"/>
    </source>
</evidence>
<keyword evidence="7" id="KW-0732">Signal</keyword>
<dbReference type="AlphaFoldDB" id="A0A5C3EC47"/>
<dbReference type="SUPFAM" id="SSF53187">
    <property type="entry name" value="Zn-dependent exopeptidases"/>
    <property type="match status" value="1"/>
</dbReference>
<protein>
    <recommendedName>
        <fullName evidence="7">Peptide hydrolase</fullName>
        <ecNumber evidence="7">3.4.-.-</ecNumber>
    </recommendedName>
</protein>